<dbReference type="AlphaFoldDB" id="A0A167EVA3"/>
<evidence type="ECO:0000256" key="1">
    <source>
        <dbReference type="SAM" id="MobiDB-lite"/>
    </source>
</evidence>
<dbReference type="EMBL" id="AUXZ01000068">
    <property type="protein sequence ID" value="KZN51252.1"/>
    <property type="molecule type" value="Genomic_DNA"/>
</dbReference>
<name>A0A167EVA3_9GAMM</name>
<evidence type="ECO:0000313" key="3">
    <source>
        <dbReference type="Proteomes" id="UP000076503"/>
    </source>
</evidence>
<proteinExistence type="predicted"/>
<sequence length="42" mass="4511">MKLSKKELKQLSVDDIKVIAGGTSVSKAPPQQMARMVPSQQG</sequence>
<accession>A0A167EVA3</accession>
<comment type="caution">
    <text evidence="2">The sequence shown here is derived from an EMBL/GenBank/DDBJ whole genome shotgun (WGS) entry which is preliminary data.</text>
</comment>
<dbReference type="Proteomes" id="UP000076503">
    <property type="component" value="Unassembled WGS sequence"/>
</dbReference>
<organism evidence="2 3">
    <name type="scientific">Pseudoalteromonas luteoviolacea H33</name>
    <dbReference type="NCBI Taxonomy" id="1365251"/>
    <lineage>
        <taxon>Bacteria</taxon>
        <taxon>Pseudomonadati</taxon>
        <taxon>Pseudomonadota</taxon>
        <taxon>Gammaproteobacteria</taxon>
        <taxon>Alteromonadales</taxon>
        <taxon>Pseudoalteromonadaceae</taxon>
        <taxon>Pseudoalteromonas</taxon>
    </lineage>
</organism>
<feature type="region of interest" description="Disordered" evidence="1">
    <location>
        <begin position="22"/>
        <end position="42"/>
    </location>
</feature>
<gene>
    <name evidence="2" type="ORF">N476_12745</name>
</gene>
<dbReference type="RefSeq" id="WP_269200126.1">
    <property type="nucleotide sequence ID" value="NZ_AUXZ01000068.1"/>
</dbReference>
<dbReference type="PATRIC" id="fig|1365251.3.peg.1754"/>
<evidence type="ECO:0008006" key="4">
    <source>
        <dbReference type="Google" id="ProtNLM"/>
    </source>
</evidence>
<protein>
    <recommendedName>
        <fullName evidence="4">Bacteriocin</fullName>
    </recommendedName>
</protein>
<reference evidence="2 3" key="1">
    <citation type="submission" date="2013-07" db="EMBL/GenBank/DDBJ databases">
        <title>Comparative Genomic and Metabolomic Analysis of Twelve Strains of Pseudoalteromonas luteoviolacea.</title>
        <authorList>
            <person name="Vynne N.G."/>
            <person name="Mansson M."/>
            <person name="Gram L."/>
        </authorList>
    </citation>
    <scope>NUCLEOTIDE SEQUENCE [LARGE SCALE GENOMIC DNA]</scope>
    <source>
        <strain evidence="2 3">H33</strain>
    </source>
</reference>
<evidence type="ECO:0000313" key="2">
    <source>
        <dbReference type="EMBL" id="KZN51252.1"/>
    </source>
</evidence>